<keyword evidence="3" id="KW-0804">Transcription</keyword>
<evidence type="ECO:0000256" key="1">
    <source>
        <dbReference type="ARBA" id="ARBA00023015"/>
    </source>
</evidence>
<dbReference type="GO" id="GO:0003700">
    <property type="term" value="F:DNA-binding transcription factor activity"/>
    <property type="evidence" value="ECO:0007669"/>
    <property type="project" value="InterPro"/>
</dbReference>
<feature type="domain" description="HTH arsR-type" evidence="4">
    <location>
        <begin position="5"/>
        <end position="100"/>
    </location>
</feature>
<dbReference type="PANTHER" id="PTHR33154">
    <property type="entry name" value="TRANSCRIPTIONAL REGULATOR, ARSR FAMILY"/>
    <property type="match status" value="1"/>
</dbReference>
<dbReference type="OrthoDB" id="7945987at2"/>
<dbReference type="Gene3D" id="1.10.10.10">
    <property type="entry name" value="Winged helix-like DNA-binding domain superfamily/Winged helix DNA-binding domain"/>
    <property type="match status" value="1"/>
</dbReference>
<dbReference type="InterPro" id="IPR036388">
    <property type="entry name" value="WH-like_DNA-bd_sf"/>
</dbReference>
<comment type="caution">
    <text evidence="5">The sequence shown here is derived from an EMBL/GenBank/DDBJ whole genome shotgun (WGS) entry which is preliminary data.</text>
</comment>
<evidence type="ECO:0000256" key="2">
    <source>
        <dbReference type="ARBA" id="ARBA00023125"/>
    </source>
</evidence>
<protein>
    <submittedName>
        <fullName evidence="5">Helix-turn-helix protein</fullName>
    </submittedName>
</protein>
<dbReference type="InterPro" id="IPR036390">
    <property type="entry name" value="WH_DNA-bd_sf"/>
</dbReference>
<evidence type="ECO:0000313" key="6">
    <source>
        <dbReference type="Proteomes" id="UP000317043"/>
    </source>
</evidence>
<keyword evidence="1" id="KW-0805">Transcription regulation</keyword>
<reference evidence="5 6" key="1">
    <citation type="submission" date="2019-06" db="EMBL/GenBank/DDBJ databases">
        <title>Sequencing the genomes of 1000 actinobacteria strains.</title>
        <authorList>
            <person name="Klenk H.-P."/>
        </authorList>
    </citation>
    <scope>NUCLEOTIDE SEQUENCE [LARGE SCALE GENOMIC DNA]</scope>
    <source>
        <strain evidence="5 6">DSM 45928</strain>
    </source>
</reference>
<dbReference type="PANTHER" id="PTHR33154:SF15">
    <property type="entry name" value="REGULATORY PROTEIN ARSR"/>
    <property type="match status" value="1"/>
</dbReference>
<proteinExistence type="predicted"/>
<dbReference type="InterPro" id="IPR001845">
    <property type="entry name" value="HTH_ArsR_DNA-bd_dom"/>
</dbReference>
<accession>A0A543AV02</accession>
<dbReference type="EMBL" id="VFOW01000001">
    <property type="protein sequence ID" value="TQL76402.1"/>
    <property type="molecule type" value="Genomic_DNA"/>
</dbReference>
<evidence type="ECO:0000259" key="4">
    <source>
        <dbReference type="PROSITE" id="PS50987"/>
    </source>
</evidence>
<dbReference type="Pfam" id="PF12840">
    <property type="entry name" value="HTH_20"/>
    <property type="match status" value="1"/>
</dbReference>
<dbReference type="InParanoid" id="A0A543AV02"/>
<name>A0A543AV02_9ACTN</name>
<dbReference type="GO" id="GO:0003677">
    <property type="term" value="F:DNA binding"/>
    <property type="evidence" value="ECO:0007669"/>
    <property type="project" value="UniProtKB-KW"/>
</dbReference>
<dbReference type="PROSITE" id="PS50987">
    <property type="entry name" value="HTH_ARSR_2"/>
    <property type="match status" value="1"/>
</dbReference>
<dbReference type="InterPro" id="IPR051081">
    <property type="entry name" value="HTH_MetalResp_TranReg"/>
</dbReference>
<dbReference type="AlphaFoldDB" id="A0A543AV02"/>
<dbReference type="RefSeq" id="WP_142037769.1">
    <property type="nucleotide sequence ID" value="NZ_JBHTGS010000001.1"/>
</dbReference>
<evidence type="ECO:0000313" key="5">
    <source>
        <dbReference type="EMBL" id="TQL76402.1"/>
    </source>
</evidence>
<evidence type="ECO:0000256" key="3">
    <source>
        <dbReference type="ARBA" id="ARBA00023163"/>
    </source>
</evidence>
<dbReference type="SMART" id="SM00418">
    <property type="entry name" value="HTH_ARSR"/>
    <property type="match status" value="1"/>
</dbReference>
<sequence length="191" mass="21380">MTTDENKRTRLSDPEVIRALAHPARTAVLDYLDGADEATATECAKVVGLSPSAMSYHLRTLAKVGLVEEAEGRGDGRERLWRRKIKDLSVGVEYDAPASVKLTGRAMVEAFQAAADIKLRRYLDVAADEPREWYEALLFGQTSVYLTPEELREFQRKVAEALEPFSGRKERGEIPEGARKVAIQTRMFPEV</sequence>
<gene>
    <name evidence="5" type="ORF">FB566_1930</name>
</gene>
<keyword evidence="2" id="KW-0238">DNA-binding</keyword>
<dbReference type="Gene3D" id="6.10.140.2180">
    <property type="match status" value="1"/>
</dbReference>
<organism evidence="5 6">
    <name type="scientific">Stackebrandtia endophytica</name>
    <dbReference type="NCBI Taxonomy" id="1496996"/>
    <lineage>
        <taxon>Bacteria</taxon>
        <taxon>Bacillati</taxon>
        <taxon>Actinomycetota</taxon>
        <taxon>Actinomycetes</taxon>
        <taxon>Glycomycetales</taxon>
        <taxon>Glycomycetaceae</taxon>
        <taxon>Stackebrandtia</taxon>
    </lineage>
</organism>
<dbReference type="CDD" id="cd00090">
    <property type="entry name" value="HTH_ARSR"/>
    <property type="match status" value="1"/>
</dbReference>
<dbReference type="InterPro" id="IPR011991">
    <property type="entry name" value="ArsR-like_HTH"/>
</dbReference>
<keyword evidence="6" id="KW-1185">Reference proteome</keyword>
<dbReference type="SUPFAM" id="SSF46785">
    <property type="entry name" value="Winged helix' DNA-binding domain"/>
    <property type="match status" value="1"/>
</dbReference>
<dbReference type="Proteomes" id="UP000317043">
    <property type="component" value="Unassembled WGS sequence"/>
</dbReference>